<feature type="compositionally biased region" description="Gly residues" evidence="1">
    <location>
        <begin position="1"/>
        <end position="11"/>
    </location>
</feature>
<feature type="region of interest" description="Disordered" evidence="1">
    <location>
        <begin position="1"/>
        <end position="28"/>
    </location>
</feature>
<organism evidence="3 4">
    <name type="scientific">Nezara viridula</name>
    <name type="common">Southern green stink bug</name>
    <name type="synonym">Cimex viridulus</name>
    <dbReference type="NCBI Taxonomy" id="85310"/>
    <lineage>
        <taxon>Eukaryota</taxon>
        <taxon>Metazoa</taxon>
        <taxon>Ecdysozoa</taxon>
        <taxon>Arthropoda</taxon>
        <taxon>Hexapoda</taxon>
        <taxon>Insecta</taxon>
        <taxon>Pterygota</taxon>
        <taxon>Neoptera</taxon>
        <taxon>Paraneoptera</taxon>
        <taxon>Hemiptera</taxon>
        <taxon>Heteroptera</taxon>
        <taxon>Panheteroptera</taxon>
        <taxon>Pentatomomorpha</taxon>
        <taxon>Pentatomoidea</taxon>
        <taxon>Pentatomidae</taxon>
        <taxon>Pentatominae</taxon>
        <taxon>Nezara</taxon>
    </lineage>
</organism>
<proteinExistence type="predicted"/>
<evidence type="ECO:0000313" key="3">
    <source>
        <dbReference type="EMBL" id="CAH1402258.1"/>
    </source>
</evidence>
<feature type="compositionally biased region" description="Basic residues" evidence="1">
    <location>
        <begin position="12"/>
        <end position="23"/>
    </location>
</feature>
<dbReference type="Proteomes" id="UP001152798">
    <property type="component" value="Chromosome 5"/>
</dbReference>
<sequence>MGGQRNGGVRGRSGRRRGKHRALRGIERKEEKREKIRLGEKRINRRRINKKRPVLYLAFCLLTCLNLWRIGGMEAQQRKTAHAERPGLRCVGIVQLRSVYRYAHIHKTI</sequence>
<keyword evidence="2" id="KW-0812">Transmembrane</keyword>
<gene>
    <name evidence="3" type="ORF">NEZAVI_LOCUS11121</name>
</gene>
<evidence type="ECO:0000256" key="2">
    <source>
        <dbReference type="SAM" id="Phobius"/>
    </source>
</evidence>
<keyword evidence="2" id="KW-1133">Transmembrane helix</keyword>
<accession>A0A9P0HHS7</accession>
<protein>
    <submittedName>
        <fullName evidence="3">Uncharacterized protein</fullName>
    </submittedName>
</protein>
<evidence type="ECO:0000256" key="1">
    <source>
        <dbReference type="SAM" id="MobiDB-lite"/>
    </source>
</evidence>
<evidence type="ECO:0000313" key="4">
    <source>
        <dbReference type="Proteomes" id="UP001152798"/>
    </source>
</evidence>
<keyword evidence="2" id="KW-0472">Membrane</keyword>
<keyword evidence="4" id="KW-1185">Reference proteome</keyword>
<feature type="transmembrane region" description="Helical" evidence="2">
    <location>
        <begin position="54"/>
        <end position="71"/>
    </location>
</feature>
<name>A0A9P0HHS7_NEZVI</name>
<reference evidence="3" key="1">
    <citation type="submission" date="2022-01" db="EMBL/GenBank/DDBJ databases">
        <authorList>
            <person name="King R."/>
        </authorList>
    </citation>
    <scope>NUCLEOTIDE SEQUENCE</scope>
</reference>
<dbReference type="AlphaFoldDB" id="A0A9P0HHS7"/>
<dbReference type="EMBL" id="OV725081">
    <property type="protein sequence ID" value="CAH1402258.1"/>
    <property type="molecule type" value="Genomic_DNA"/>
</dbReference>